<organism evidence="4 5">
    <name type="scientific">Drosophila mojavensis</name>
    <name type="common">Fruit fly</name>
    <dbReference type="NCBI Taxonomy" id="7230"/>
    <lineage>
        <taxon>Eukaryota</taxon>
        <taxon>Metazoa</taxon>
        <taxon>Ecdysozoa</taxon>
        <taxon>Arthropoda</taxon>
        <taxon>Hexapoda</taxon>
        <taxon>Insecta</taxon>
        <taxon>Pterygota</taxon>
        <taxon>Neoptera</taxon>
        <taxon>Endopterygota</taxon>
        <taxon>Diptera</taxon>
        <taxon>Brachycera</taxon>
        <taxon>Muscomorpha</taxon>
        <taxon>Ephydroidea</taxon>
        <taxon>Drosophilidae</taxon>
        <taxon>Drosophila</taxon>
    </lineage>
</organism>
<dbReference type="InterPro" id="IPR041677">
    <property type="entry name" value="DNA2/NAM7_AAA_11"/>
</dbReference>
<proteinExistence type="predicted"/>
<evidence type="ECO:0000313" key="4">
    <source>
        <dbReference type="EMBL" id="KRG07896.1"/>
    </source>
</evidence>
<evidence type="ECO:0000259" key="3">
    <source>
        <dbReference type="Pfam" id="PF13086"/>
    </source>
</evidence>
<dbReference type="PANTHER" id="PTHR45418">
    <property type="entry name" value="CANCER/TESTIS ANTIGEN 55"/>
    <property type="match status" value="1"/>
</dbReference>
<dbReference type="InterPro" id="IPR027417">
    <property type="entry name" value="P-loop_NTPase"/>
</dbReference>
<dbReference type="Gene3D" id="3.40.50.300">
    <property type="entry name" value="P-loop containing nucleotide triphosphate hydrolases"/>
    <property type="match status" value="1"/>
</dbReference>
<name>A0A0Q9XVQ5_DROMO</name>
<dbReference type="EMBL" id="CH935584">
    <property type="protein sequence ID" value="KRG07896.1"/>
    <property type="molecule type" value="Genomic_DNA"/>
</dbReference>
<feature type="domain" description="DNA2/NAM7 helicase helicase" evidence="3">
    <location>
        <begin position="201"/>
        <end position="274"/>
    </location>
</feature>
<dbReference type="AlphaFoldDB" id="A0A0Q9XVQ5"/>
<protein>
    <recommendedName>
        <fullName evidence="3">DNA2/NAM7 helicase helicase domain-containing protein</fullName>
    </recommendedName>
</protein>
<dbReference type="PANTHER" id="PTHR45418:SF1">
    <property type="entry name" value="CANCER_TESTIS ANTIGEN 55"/>
    <property type="match status" value="1"/>
</dbReference>
<dbReference type="Pfam" id="PF13086">
    <property type="entry name" value="AAA_11"/>
    <property type="match status" value="1"/>
</dbReference>
<dbReference type="GO" id="GO:0005737">
    <property type="term" value="C:cytoplasm"/>
    <property type="evidence" value="ECO:0007669"/>
    <property type="project" value="UniProtKB-SubCell"/>
</dbReference>
<dbReference type="OrthoDB" id="6513042at2759"/>
<keyword evidence="2" id="KW-0963">Cytoplasm</keyword>
<gene>
    <name evidence="4" type="primary">Dmoj\GI26816</name>
    <name evidence="4" type="ORF">Dmoj_GI26816</name>
</gene>
<keyword evidence="5" id="KW-1185">Reference proteome</keyword>
<evidence type="ECO:0000256" key="2">
    <source>
        <dbReference type="ARBA" id="ARBA00022490"/>
    </source>
</evidence>
<evidence type="ECO:0000256" key="1">
    <source>
        <dbReference type="ARBA" id="ARBA00004496"/>
    </source>
</evidence>
<dbReference type="SUPFAM" id="SSF52540">
    <property type="entry name" value="P-loop containing nucleoside triphosphate hydrolases"/>
    <property type="match status" value="1"/>
</dbReference>
<dbReference type="Proteomes" id="UP000009192">
    <property type="component" value="Unassembled WGS sequence"/>
</dbReference>
<reference evidence="4 5" key="1">
    <citation type="journal article" date="2007" name="Nature">
        <title>Evolution of genes and genomes on the Drosophila phylogeny.</title>
        <authorList>
            <consortium name="Drosophila 12 Genomes Consortium"/>
            <person name="Clark A.G."/>
            <person name="Eisen M.B."/>
            <person name="Smith D.R."/>
            <person name="Bergman C.M."/>
            <person name="Oliver B."/>
            <person name="Markow T.A."/>
            <person name="Kaufman T.C."/>
            <person name="Kellis M."/>
            <person name="Gelbart W."/>
            <person name="Iyer V.N."/>
            <person name="Pollard D.A."/>
            <person name="Sackton T.B."/>
            <person name="Larracuente A.M."/>
            <person name="Singh N.D."/>
            <person name="Abad J.P."/>
            <person name="Abt D.N."/>
            <person name="Adryan B."/>
            <person name="Aguade M."/>
            <person name="Akashi H."/>
            <person name="Anderson W.W."/>
            <person name="Aquadro C.F."/>
            <person name="Ardell D.H."/>
            <person name="Arguello R."/>
            <person name="Artieri C.G."/>
            <person name="Barbash D.A."/>
            <person name="Barker D."/>
            <person name="Barsanti P."/>
            <person name="Batterham P."/>
            <person name="Batzoglou S."/>
            <person name="Begun D."/>
            <person name="Bhutkar A."/>
            <person name="Blanco E."/>
            <person name="Bosak S.A."/>
            <person name="Bradley R.K."/>
            <person name="Brand A.D."/>
            <person name="Brent M.R."/>
            <person name="Brooks A.N."/>
            <person name="Brown R.H."/>
            <person name="Butlin R.K."/>
            <person name="Caggese C."/>
            <person name="Calvi B.R."/>
            <person name="Bernardo de Carvalho A."/>
            <person name="Caspi A."/>
            <person name="Castrezana S."/>
            <person name="Celniker S.E."/>
            <person name="Chang J.L."/>
            <person name="Chapple C."/>
            <person name="Chatterji S."/>
            <person name="Chinwalla A."/>
            <person name="Civetta A."/>
            <person name="Clifton S.W."/>
            <person name="Comeron J.M."/>
            <person name="Costello J.C."/>
            <person name="Coyne J.A."/>
            <person name="Daub J."/>
            <person name="David R.G."/>
            <person name="Delcher A.L."/>
            <person name="Delehaunty K."/>
            <person name="Do C.B."/>
            <person name="Ebling H."/>
            <person name="Edwards K."/>
            <person name="Eickbush T."/>
            <person name="Evans J.D."/>
            <person name="Filipski A."/>
            <person name="Findeiss S."/>
            <person name="Freyhult E."/>
            <person name="Fulton L."/>
            <person name="Fulton R."/>
            <person name="Garcia A.C."/>
            <person name="Gardiner A."/>
            <person name="Garfield D.A."/>
            <person name="Garvin B.E."/>
            <person name="Gibson G."/>
            <person name="Gilbert D."/>
            <person name="Gnerre S."/>
            <person name="Godfrey J."/>
            <person name="Good R."/>
            <person name="Gotea V."/>
            <person name="Gravely B."/>
            <person name="Greenberg A.J."/>
            <person name="Griffiths-Jones S."/>
            <person name="Gross S."/>
            <person name="Guigo R."/>
            <person name="Gustafson E.A."/>
            <person name="Haerty W."/>
            <person name="Hahn M.W."/>
            <person name="Halligan D.L."/>
            <person name="Halpern A.L."/>
            <person name="Halter G.M."/>
            <person name="Han M.V."/>
            <person name="Heger A."/>
            <person name="Hillier L."/>
            <person name="Hinrichs A.S."/>
            <person name="Holmes I."/>
            <person name="Hoskins R.A."/>
            <person name="Hubisz M.J."/>
            <person name="Hultmark D."/>
            <person name="Huntley M.A."/>
            <person name="Jaffe D.B."/>
            <person name="Jagadeeshan S."/>
            <person name="Jeck W.R."/>
            <person name="Johnson J."/>
            <person name="Jones C.D."/>
            <person name="Jordan W.C."/>
            <person name="Karpen G.H."/>
            <person name="Kataoka E."/>
            <person name="Keightley P.D."/>
            <person name="Kheradpour P."/>
            <person name="Kirkness E.F."/>
            <person name="Koerich L.B."/>
            <person name="Kristiansen K."/>
            <person name="Kudrna D."/>
            <person name="Kulathinal R.J."/>
            <person name="Kumar S."/>
            <person name="Kwok R."/>
            <person name="Lander E."/>
            <person name="Langley C.H."/>
            <person name="Lapoint R."/>
            <person name="Lazzaro B.P."/>
            <person name="Lee S.J."/>
            <person name="Levesque L."/>
            <person name="Li R."/>
            <person name="Lin C.F."/>
            <person name="Lin M.F."/>
            <person name="Lindblad-Toh K."/>
            <person name="Llopart A."/>
            <person name="Long M."/>
            <person name="Low L."/>
            <person name="Lozovsky E."/>
            <person name="Lu J."/>
            <person name="Luo M."/>
            <person name="Machado C.A."/>
            <person name="Makalowski W."/>
            <person name="Marzo M."/>
            <person name="Matsuda M."/>
            <person name="Matzkin L."/>
            <person name="McAllister B."/>
            <person name="McBride C.S."/>
            <person name="McKernan B."/>
            <person name="McKernan K."/>
            <person name="Mendez-Lago M."/>
            <person name="Minx P."/>
            <person name="Mollenhauer M.U."/>
            <person name="Montooth K."/>
            <person name="Mount S.M."/>
            <person name="Mu X."/>
            <person name="Myers E."/>
            <person name="Negre B."/>
            <person name="Newfeld S."/>
            <person name="Nielsen R."/>
            <person name="Noor M.A."/>
            <person name="O'Grady P."/>
            <person name="Pachter L."/>
            <person name="Papaceit M."/>
            <person name="Parisi M.J."/>
            <person name="Parisi M."/>
            <person name="Parts L."/>
            <person name="Pedersen J.S."/>
            <person name="Pesole G."/>
            <person name="Phillippy A.M."/>
            <person name="Ponting C.P."/>
            <person name="Pop M."/>
            <person name="Porcelli D."/>
            <person name="Powell J.R."/>
            <person name="Prohaska S."/>
            <person name="Pruitt K."/>
            <person name="Puig M."/>
            <person name="Quesneville H."/>
            <person name="Ram K.R."/>
            <person name="Rand D."/>
            <person name="Rasmussen M.D."/>
            <person name="Reed L.K."/>
            <person name="Reenan R."/>
            <person name="Reily A."/>
            <person name="Remington K.A."/>
            <person name="Rieger T.T."/>
            <person name="Ritchie M.G."/>
            <person name="Robin C."/>
            <person name="Rogers Y.H."/>
            <person name="Rohde C."/>
            <person name="Rozas J."/>
            <person name="Rubenfield M.J."/>
            <person name="Ruiz A."/>
            <person name="Russo S."/>
            <person name="Salzberg S.L."/>
            <person name="Sanchez-Gracia A."/>
            <person name="Saranga D.J."/>
            <person name="Sato H."/>
            <person name="Schaeffer S.W."/>
            <person name="Schatz M.C."/>
            <person name="Schlenke T."/>
            <person name="Schwartz R."/>
            <person name="Segarra C."/>
            <person name="Singh R.S."/>
            <person name="Sirot L."/>
            <person name="Sirota M."/>
            <person name="Sisneros N.B."/>
            <person name="Smith C.D."/>
            <person name="Smith T.F."/>
            <person name="Spieth J."/>
            <person name="Stage D.E."/>
            <person name="Stark A."/>
            <person name="Stephan W."/>
            <person name="Strausberg R.L."/>
            <person name="Strempel S."/>
            <person name="Sturgill D."/>
            <person name="Sutton G."/>
            <person name="Sutton G.G."/>
            <person name="Tao W."/>
            <person name="Teichmann S."/>
            <person name="Tobari Y.N."/>
            <person name="Tomimura Y."/>
            <person name="Tsolas J.M."/>
            <person name="Valente V.L."/>
            <person name="Venter E."/>
            <person name="Venter J.C."/>
            <person name="Vicario S."/>
            <person name="Vieira F.G."/>
            <person name="Vilella A.J."/>
            <person name="Villasante A."/>
            <person name="Walenz B."/>
            <person name="Wang J."/>
            <person name="Wasserman M."/>
            <person name="Watts T."/>
            <person name="Wilson D."/>
            <person name="Wilson R.K."/>
            <person name="Wing R.A."/>
            <person name="Wolfner M.F."/>
            <person name="Wong A."/>
            <person name="Wong G.K."/>
            <person name="Wu C.I."/>
            <person name="Wu G."/>
            <person name="Yamamoto D."/>
            <person name="Yang H.P."/>
            <person name="Yang S.P."/>
            <person name="Yorke J.A."/>
            <person name="Yoshida K."/>
            <person name="Zdobnov E."/>
            <person name="Zhang P."/>
            <person name="Zhang Y."/>
            <person name="Zimin A.V."/>
            <person name="Baldwin J."/>
            <person name="Abdouelleil A."/>
            <person name="Abdulkadir J."/>
            <person name="Abebe A."/>
            <person name="Abera B."/>
            <person name="Abreu J."/>
            <person name="Acer S.C."/>
            <person name="Aftuck L."/>
            <person name="Alexander A."/>
            <person name="An P."/>
            <person name="Anderson E."/>
            <person name="Anderson S."/>
            <person name="Arachi H."/>
            <person name="Azer M."/>
            <person name="Bachantsang P."/>
            <person name="Barry A."/>
            <person name="Bayul T."/>
            <person name="Berlin A."/>
            <person name="Bessette D."/>
            <person name="Bloom T."/>
            <person name="Blye J."/>
            <person name="Boguslavskiy L."/>
            <person name="Bonnet C."/>
            <person name="Boukhgalter B."/>
            <person name="Bourzgui I."/>
            <person name="Brown A."/>
            <person name="Cahill P."/>
            <person name="Channer S."/>
            <person name="Cheshatsang Y."/>
            <person name="Chuda L."/>
            <person name="Citroen M."/>
            <person name="Collymore A."/>
            <person name="Cooke P."/>
            <person name="Costello M."/>
            <person name="D'Aco K."/>
            <person name="Daza R."/>
            <person name="De Haan G."/>
            <person name="DeGray S."/>
            <person name="DeMaso C."/>
            <person name="Dhargay N."/>
            <person name="Dooley K."/>
            <person name="Dooley E."/>
            <person name="Doricent M."/>
            <person name="Dorje P."/>
            <person name="Dorjee K."/>
            <person name="Dupes A."/>
            <person name="Elong R."/>
            <person name="Falk J."/>
            <person name="Farina A."/>
            <person name="Faro S."/>
            <person name="Ferguson D."/>
            <person name="Fisher S."/>
            <person name="Foley C.D."/>
            <person name="Franke A."/>
            <person name="Friedrich D."/>
            <person name="Gadbois L."/>
            <person name="Gearin G."/>
            <person name="Gearin C.R."/>
            <person name="Giannoukos G."/>
            <person name="Goode T."/>
            <person name="Graham J."/>
            <person name="Grandbois E."/>
            <person name="Grewal S."/>
            <person name="Gyaltsen K."/>
            <person name="Hafez N."/>
            <person name="Hagos B."/>
            <person name="Hall J."/>
            <person name="Henson C."/>
            <person name="Hollinger A."/>
            <person name="Honan T."/>
            <person name="Huard M.D."/>
            <person name="Hughes L."/>
            <person name="Hurhula B."/>
            <person name="Husby M.E."/>
            <person name="Kamat A."/>
            <person name="Kanga B."/>
            <person name="Kashin S."/>
            <person name="Khazanovich D."/>
            <person name="Kisner P."/>
            <person name="Lance K."/>
            <person name="Lara M."/>
            <person name="Lee W."/>
            <person name="Lennon N."/>
            <person name="Letendre F."/>
            <person name="LeVine R."/>
            <person name="Lipovsky A."/>
            <person name="Liu X."/>
            <person name="Liu J."/>
            <person name="Liu S."/>
            <person name="Lokyitsang T."/>
            <person name="Lokyitsang Y."/>
            <person name="Lubonja R."/>
            <person name="Lui A."/>
            <person name="MacDonald P."/>
            <person name="Magnisalis V."/>
            <person name="Maru K."/>
            <person name="Matthews C."/>
            <person name="McCusker W."/>
            <person name="McDonough S."/>
            <person name="Mehta T."/>
            <person name="Meldrim J."/>
            <person name="Meneus L."/>
            <person name="Mihai O."/>
            <person name="Mihalev A."/>
            <person name="Mihova T."/>
            <person name="Mittelman R."/>
            <person name="Mlenga V."/>
            <person name="Montmayeur A."/>
            <person name="Mulrain L."/>
            <person name="Navidi A."/>
            <person name="Naylor J."/>
            <person name="Negash T."/>
            <person name="Nguyen T."/>
            <person name="Nguyen N."/>
            <person name="Nicol R."/>
            <person name="Norbu C."/>
            <person name="Norbu N."/>
            <person name="Novod N."/>
            <person name="O'Neill B."/>
            <person name="Osman S."/>
            <person name="Markiewicz E."/>
            <person name="Oyono O.L."/>
            <person name="Patti C."/>
            <person name="Phunkhang P."/>
            <person name="Pierre F."/>
            <person name="Priest M."/>
            <person name="Raghuraman S."/>
            <person name="Rege F."/>
            <person name="Reyes R."/>
            <person name="Rise C."/>
            <person name="Rogov P."/>
            <person name="Ross K."/>
            <person name="Ryan E."/>
            <person name="Settipalli S."/>
            <person name="Shea T."/>
            <person name="Sherpa N."/>
            <person name="Shi L."/>
            <person name="Shih D."/>
            <person name="Sparrow T."/>
            <person name="Spaulding J."/>
            <person name="Stalker J."/>
            <person name="Stange-Thomann N."/>
            <person name="Stavropoulos S."/>
            <person name="Stone C."/>
            <person name="Strader C."/>
            <person name="Tesfaye S."/>
            <person name="Thomson T."/>
            <person name="Thoulutsang Y."/>
            <person name="Thoulutsang D."/>
            <person name="Topham K."/>
            <person name="Topping I."/>
            <person name="Tsamla T."/>
            <person name="Vassiliev H."/>
            <person name="Vo A."/>
            <person name="Wangchuk T."/>
            <person name="Wangdi T."/>
            <person name="Weiand M."/>
            <person name="Wilkinson J."/>
            <person name="Wilson A."/>
            <person name="Yadav S."/>
            <person name="Young G."/>
            <person name="Yu Q."/>
            <person name="Zembek L."/>
            <person name="Zhong D."/>
            <person name="Zimmer A."/>
            <person name="Zwirko Z."/>
            <person name="Jaffe D.B."/>
            <person name="Alvarez P."/>
            <person name="Brockman W."/>
            <person name="Butler J."/>
            <person name="Chin C."/>
            <person name="Gnerre S."/>
            <person name="Grabherr M."/>
            <person name="Kleber M."/>
            <person name="Mauceli E."/>
            <person name="MacCallum I."/>
        </authorList>
    </citation>
    <scope>NUCLEOTIDE SEQUENCE [LARGE SCALE GENOMIC DNA]</scope>
    <source>
        <strain evidence="5">Tucson 15081-1352.22</strain>
    </source>
</reference>
<comment type="subcellular location">
    <subcellularLocation>
        <location evidence="1">Cytoplasm</location>
    </subcellularLocation>
</comment>
<dbReference type="GO" id="GO:0004386">
    <property type="term" value="F:helicase activity"/>
    <property type="evidence" value="ECO:0007669"/>
    <property type="project" value="InterPro"/>
</dbReference>
<feature type="non-terminal residue" evidence="4">
    <location>
        <position position="306"/>
    </location>
</feature>
<evidence type="ECO:0000313" key="5">
    <source>
        <dbReference type="Proteomes" id="UP000009192"/>
    </source>
</evidence>
<dbReference type="InParanoid" id="A0A0Q9XVQ5"/>
<sequence>MDMLLAFKAKFSEESLRANDASFGEYLDERKLNYDNIASVLRKLHTIEDIAHMNQYAQLLQRNVRVRKLQHPPEQADESAEFYKLKFGQLPINPKDVITAHVDELILISEESLRASPLPTPLFLAQLPHVHERHGAGNQMCRYFGSIVRVNNTFVIFNSGEIPANNCRIYRQYLLPITDVSQPMVTATLGEISPINTEIATNAEQLQAVRHIISGASTLSPYIVFGPPGTGKTTTVVEAILQLYVLNKGRILVTAGSNSACDTIALKMCEYIENHEKFAALPIDGKRDAVLRLFSKLTYLNGRLRS</sequence>
<dbReference type="KEGG" id="dmo:Dmoj_GI26816"/>
<accession>A0A0Q9XVQ5</accession>